<proteinExistence type="predicted"/>
<sequence>MASSPPPPSPGTSPVKLSDCIEDLLKFTLSTYAPPASQLSLSRDYCSRLLQHDQALPDAPAGPGAGGVPAYPLYKHLARALDRSINSRTYSKAPEYESVSDASFPADGSLGEEEREKEWQRAIAEKGSILLDTLGSVEFELHVQEPYLTQLASGRKSVEGRCAAGAYNLFGPGSVLLFNKCLLMEVRDVRKYPSFSEMLRAEGLSSVLPGVESVEEGVQIYRRFYTEEKELSNGVLGISVSKPDRQPHACLADVLSGLGCEGVGGLVGMVHTAGTVADALPPPRSSLVASCMNPLRPDVKGCFLTDAARALDKHVNRSSEGWWGRLCGSASVKNSRALEVVNRLLNQCCWMNAHMLQPNEGVFEIRVREGYGARWSLDGSKFIGFLEPYTEDGYSRRWHN</sequence>
<name>A0AAX6HD60_IRIPA</name>
<gene>
    <name evidence="2" type="ORF">M6B38_317990</name>
</gene>
<dbReference type="Proteomes" id="UP001140949">
    <property type="component" value="Unassembled WGS sequence"/>
</dbReference>
<keyword evidence="3" id="KW-1185">Reference proteome</keyword>
<dbReference type="CDD" id="cd06555">
    <property type="entry name" value="ASCH_PF0470_like"/>
    <property type="match status" value="1"/>
</dbReference>
<feature type="domain" description="ASCH" evidence="1">
    <location>
        <begin position="141"/>
        <end position="244"/>
    </location>
</feature>
<dbReference type="InterPro" id="IPR015947">
    <property type="entry name" value="PUA-like_sf"/>
</dbReference>
<reference evidence="2" key="2">
    <citation type="submission" date="2023-04" db="EMBL/GenBank/DDBJ databases">
        <authorList>
            <person name="Bruccoleri R.E."/>
            <person name="Oakeley E.J."/>
            <person name="Faust A.-M."/>
            <person name="Dessus-Babus S."/>
            <person name="Altorfer M."/>
            <person name="Burckhardt D."/>
            <person name="Oertli M."/>
            <person name="Naumann U."/>
            <person name="Petersen F."/>
            <person name="Wong J."/>
        </authorList>
    </citation>
    <scope>NUCLEOTIDE SEQUENCE</scope>
    <source>
        <strain evidence="2">GSM-AAB239-AS_SAM_17_03QT</strain>
        <tissue evidence="2">Leaf</tissue>
    </source>
</reference>
<protein>
    <recommendedName>
        <fullName evidence="1">ASCH domain-containing protein</fullName>
    </recommendedName>
</protein>
<comment type="caution">
    <text evidence="2">The sequence shown here is derived from an EMBL/GenBank/DDBJ whole genome shotgun (WGS) entry which is preliminary data.</text>
</comment>
<dbReference type="PANTHER" id="PTHR34204:SF2">
    <property type="entry name" value="RNA-BINDING ASCH DOMAIN PROTEIN"/>
    <property type="match status" value="1"/>
</dbReference>
<dbReference type="SMART" id="SM01022">
    <property type="entry name" value="ASCH"/>
    <property type="match status" value="1"/>
</dbReference>
<reference evidence="2" key="1">
    <citation type="journal article" date="2023" name="GigaByte">
        <title>Genome assembly of the bearded iris, Iris pallida Lam.</title>
        <authorList>
            <person name="Bruccoleri R.E."/>
            <person name="Oakeley E.J."/>
            <person name="Faust A.M.E."/>
            <person name="Altorfer M."/>
            <person name="Dessus-Babus S."/>
            <person name="Burckhardt D."/>
            <person name="Oertli M."/>
            <person name="Naumann U."/>
            <person name="Petersen F."/>
            <person name="Wong J."/>
        </authorList>
    </citation>
    <scope>NUCLEOTIDE SEQUENCE</scope>
    <source>
        <strain evidence="2">GSM-AAB239-AS_SAM_17_03QT</strain>
    </source>
</reference>
<dbReference type="PANTHER" id="PTHR34204">
    <property type="entry name" value="RNA-BINDING ASCH DOMAIN PROTEIN"/>
    <property type="match status" value="1"/>
</dbReference>
<accession>A0AAX6HD60</accession>
<dbReference type="InterPro" id="IPR007374">
    <property type="entry name" value="ASCH_domain"/>
</dbReference>
<dbReference type="AlphaFoldDB" id="A0AAX6HD60"/>
<evidence type="ECO:0000313" key="2">
    <source>
        <dbReference type="EMBL" id="KAJ6838547.1"/>
    </source>
</evidence>
<evidence type="ECO:0000259" key="1">
    <source>
        <dbReference type="SMART" id="SM01022"/>
    </source>
</evidence>
<evidence type="ECO:0000313" key="3">
    <source>
        <dbReference type="Proteomes" id="UP001140949"/>
    </source>
</evidence>
<dbReference type="Gene3D" id="2.30.130.30">
    <property type="entry name" value="Hypothetical protein"/>
    <property type="match status" value="1"/>
</dbReference>
<organism evidence="2 3">
    <name type="scientific">Iris pallida</name>
    <name type="common">Sweet iris</name>
    <dbReference type="NCBI Taxonomy" id="29817"/>
    <lineage>
        <taxon>Eukaryota</taxon>
        <taxon>Viridiplantae</taxon>
        <taxon>Streptophyta</taxon>
        <taxon>Embryophyta</taxon>
        <taxon>Tracheophyta</taxon>
        <taxon>Spermatophyta</taxon>
        <taxon>Magnoliopsida</taxon>
        <taxon>Liliopsida</taxon>
        <taxon>Asparagales</taxon>
        <taxon>Iridaceae</taxon>
        <taxon>Iridoideae</taxon>
        <taxon>Irideae</taxon>
        <taxon>Iris</taxon>
    </lineage>
</organism>
<dbReference type="SUPFAM" id="SSF88697">
    <property type="entry name" value="PUA domain-like"/>
    <property type="match status" value="1"/>
</dbReference>
<dbReference type="EMBL" id="JANAVB010010600">
    <property type="protein sequence ID" value="KAJ6838547.1"/>
    <property type="molecule type" value="Genomic_DNA"/>
</dbReference>
<dbReference type="Pfam" id="PF04266">
    <property type="entry name" value="ASCH"/>
    <property type="match status" value="1"/>
</dbReference>